<comment type="caution">
    <text evidence="1">The sequence shown here is derived from an EMBL/GenBank/DDBJ whole genome shotgun (WGS) entry which is preliminary data.</text>
</comment>
<name>R1GEJ1_9PSEU</name>
<keyword evidence="2" id="KW-1185">Reference proteome</keyword>
<proteinExistence type="predicted"/>
<evidence type="ECO:0000313" key="1">
    <source>
        <dbReference type="EMBL" id="EOD69722.1"/>
    </source>
</evidence>
<dbReference type="PATRIC" id="fig|1292037.4.peg.925"/>
<dbReference type="AlphaFoldDB" id="R1GEJ1"/>
<dbReference type="Proteomes" id="UP000014139">
    <property type="component" value="Unassembled WGS sequence"/>
</dbReference>
<protein>
    <submittedName>
        <fullName evidence="1">Uncharacterized protein</fullName>
    </submittedName>
</protein>
<gene>
    <name evidence="1" type="ORF">H480_04737</name>
</gene>
<dbReference type="EMBL" id="AOUO01000048">
    <property type="protein sequence ID" value="EOD69722.1"/>
    <property type="molecule type" value="Genomic_DNA"/>
</dbReference>
<organism evidence="1 2">
    <name type="scientific">Amycolatopsis vancoresmycina DSM 44592</name>
    <dbReference type="NCBI Taxonomy" id="1292037"/>
    <lineage>
        <taxon>Bacteria</taxon>
        <taxon>Bacillati</taxon>
        <taxon>Actinomycetota</taxon>
        <taxon>Actinomycetes</taxon>
        <taxon>Pseudonocardiales</taxon>
        <taxon>Pseudonocardiaceae</taxon>
        <taxon>Amycolatopsis</taxon>
    </lineage>
</organism>
<reference evidence="1 2" key="1">
    <citation type="submission" date="2013-02" db="EMBL/GenBank/DDBJ databases">
        <title>Draft genome sequence of Amycolatopsis vancoresmycina strain DSM 44592T.</title>
        <authorList>
            <person name="Kumar S."/>
            <person name="Kaur N."/>
            <person name="Kaur C."/>
            <person name="Raghava G.P.S."/>
            <person name="Mayilraj S."/>
        </authorList>
    </citation>
    <scope>NUCLEOTIDE SEQUENCE [LARGE SCALE GENOMIC DNA]</scope>
    <source>
        <strain evidence="1 2">DSM 44592</strain>
    </source>
</reference>
<sequence>MTTASSLSLWNDPWFGSVVGTWGPNHVFTEYGIEGANRYRTATASGATVWVSADPAWSRPC</sequence>
<accession>R1GEJ1</accession>
<evidence type="ECO:0000313" key="2">
    <source>
        <dbReference type="Proteomes" id="UP000014139"/>
    </source>
</evidence>